<name>A0ABU6ICF4_9ENTR</name>
<evidence type="ECO:0000313" key="2">
    <source>
        <dbReference type="Proteomes" id="UP001357437"/>
    </source>
</evidence>
<dbReference type="Proteomes" id="UP001357437">
    <property type="component" value="Unassembled WGS sequence"/>
</dbReference>
<proteinExistence type="predicted"/>
<sequence>MENKKEEVQFVDVLRFFKDVGEAFRSLSDWLASHREEIEAFYLVLQHFDKIQPHVDNMLIGLNDPDFDIANDVISVSDIIESVDLDKDPEAASLMDVIANITFQEGLIKIYESTSLRKERINLMRDAFKMHNEKLYSGSIFLLYGLIEGILTDALIEIGVLFEKDGRIKGIDNNSKEMLINGLASKIEQAKKHDNSKIEYLEKLSAYKLITGDEKSTITNTRNSILHGNVLDFNNEKRSAQLILWLSSTLTYALWLLKGK</sequence>
<keyword evidence="2" id="KW-1185">Reference proteome</keyword>
<dbReference type="RefSeq" id="WP_150870546.1">
    <property type="nucleotide sequence ID" value="NZ_CBCYJT010000036.1"/>
</dbReference>
<protein>
    <submittedName>
        <fullName evidence="1">Uncharacterized protein</fullName>
    </submittedName>
</protein>
<reference evidence="1 2" key="1">
    <citation type="submission" date="2024-01" db="EMBL/GenBank/DDBJ databases">
        <title>Comparative Genomics of Leclercia adecarboxylata Strains Isolated from Several Sources.</title>
        <authorList>
            <person name="Yescas-Zazueta V."/>
            <person name="Balbuena-Alonso M.G."/>
            <person name="Valencia D."/>
            <person name="Mendez-Pfeiffer P.A."/>
            <person name="Ballesteros-Monrreal M.G."/>
            <person name="Rocha-Gracia R.D.C."/>
            <person name="Barrios-Villa E."/>
        </authorList>
    </citation>
    <scope>NUCLEOTIDE SEQUENCE [LARGE SCALE GENOMIC DNA]</scope>
    <source>
        <strain evidence="1 2">33MEM</strain>
    </source>
</reference>
<gene>
    <name evidence="1" type="ORF">VOF76_24270</name>
</gene>
<comment type="caution">
    <text evidence="1">The sequence shown here is derived from an EMBL/GenBank/DDBJ whole genome shotgun (WGS) entry which is preliminary data.</text>
</comment>
<accession>A0ABU6ICF4</accession>
<organism evidence="1 2">
    <name type="scientific">Leclercia adecarboxylata</name>
    <dbReference type="NCBI Taxonomy" id="83655"/>
    <lineage>
        <taxon>Bacteria</taxon>
        <taxon>Pseudomonadati</taxon>
        <taxon>Pseudomonadota</taxon>
        <taxon>Gammaproteobacteria</taxon>
        <taxon>Enterobacterales</taxon>
        <taxon>Enterobacteriaceae</taxon>
        <taxon>Leclercia</taxon>
    </lineage>
</organism>
<evidence type="ECO:0000313" key="1">
    <source>
        <dbReference type="EMBL" id="MEC3939248.1"/>
    </source>
</evidence>
<dbReference type="EMBL" id="JAYMCU010000118">
    <property type="protein sequence ID" value="MEC3939248.1"/>
    <property type="molecule type" value="Genomic_DNA"/>
</dbReference>